<dbReference type="GO" id="GO:0008168">
    <property type="term" value="F:methyltransferase activity"/>
    <property type="evidence" value="ECO:0007669"/>
    <property type="project" value="TreeGrafter"/>
</dbReference>
<dbReference type="CDD" id="cd02440">
    <property type="entry name" value="AdoMet_MTases"/>
    <property type="match status" value="1"/>
</dbReference>
<dbReference type="GeneID" id="25330496"/>
<dbReference type="RefSeq" id="XP_013313565.1">
    <property type="nucleotide sequence ID" value="XM_013458111.1"/>
</dbReference>
<dbReference type="EMBL" id="KN847321">
    <property type="protein sequence ID" value="KIW52981.1"/>
    <property type="molecule type" value="Genomic_DNA"/>
</dbReference>
<evidence type="ECO:0008006" key="3">
    <source>
        <dbReference type="Google" id="ProtNLM"/>
    </source>
</evidence>
<dbReference type="OrthoDB" id="2013972at2759"/>
<dbReference type="SUPFAM" id="SSF53335">
    <property type="entry name" value="S-adenosyl-L-methionine-dependent methyltransferases"/>
    <property type="match status" value="1"/>
</dbReference>
<name>A0A0D2BKH3_9EURO</name>
<gene>
    <name evidence="1" type="ORF">PV05_08588</name>
</gene>
<accession>A0A0D2BKH3</accession>
<organism evidence="1 2">
    <name type="scientific">Exophiala xenobiotica</name>
    <dbReference type="NCBI Taxonomy" id="348802"/>
    <lineage>
        <taxon>Eukaryota</taxon>
        <taxon>Fungi</taxon>
        <taxon>Dikarya</taxon>
        <taxon>Ascomycota</taxon>
        <taxon>Pezizomycotina</taxon>
        <taxon>Eurotiomycetes</taxon>
        <taxon>Chaetothyriomycetidae</taxon>
        <taxon>Chaetothyriales</taxon>
        <taxon>Herpotrichiellaceae</taxon>
        <taxon>Exophiala</taxon>
    </lineage>
</organism>
<dbReference type="Gene3D" id="3.40.50.150">
    <property type="entry name" value="Vaccinia Virus protein VP39"/>
    <property type="match status" value="1"/>
</dbReference>
<dbReference type="PANTHER" id="PTHR43591">
    <property type="entry name" value="METHYLTRANSFERASE"/>
    <property type="match status" value="1"/>
</dbReference>
<dbReference type="Proteomes" id="UP000054342">
    <property type="component" value="Unassembled WGS sequence"/>
</dbReference>
<dbReference type="AlphaFoldDB" id="A0A0D2BKH3"/>
<protein>
    <recommendedName>
        <fullName evidence="3">Methyltransferase domain-containing protein</fullName>
    </recommendedName>
</protein>
<dbReference type="STRING" id="348802.A0A0D2BKH3"/>
<keyword evidence="2" id="KW-1185">Reference proteome</keyword>
<dbReference type="Pfam" id="PF13489">
    <property type="entry name" value="Methyltransf_23"/>
    <property type="match status" value="1"/>
</dbReference>
<dbReference type="InterPro" id="IPR029063">
    <property type="entry name" value="SAM-dependent_MTases_sf"/>
</dbReference>
<evidence type="ECO:0000313" key="1">
    <source>
        <dbReference type="EMBL" id="KIW52981.1"/>
    </source>
</evidence>
<dbReference type="PANTHER" id="PTHR43591:SF31">
    <property type="entry name" value="LAEA-LIKE, PUTATIVE (AFU_ORTHOLOGUE AFUA_8G01930)-RELATED"/>
    <property type="match status" value="1"/>
</dbReference>
<evidence type="ECO:0000313" key="2">
    <source>
        <dbReference type="Proteomes" id="UP000054342"/>
    </source>
</evidence>
<dbReference type="HOGENOM" id="CLU_010595_7_1_1"/>
<proteinExistence type="predicted"/>
<sequence length="334" mass="38258">MASRDESIEADYNFDDEGYAESTNTSYVTSIASDIRRGIEENGRTYPAYGQHQYGMPIDEREQDRNDLQHCKFVLVLNDHLFLSPIDDEPQHILDLGTGTGIWAIDVADKYPTAEVLGVDIAPIQPTFMPPNCRFELDDIENEWLYRKDHFDLIHARELMLAVRDWDQLIKQAYDHLKPGGYLELSQSVPDPGCDDGSLPDDSAYRQMTAYFIEIGERLGASVHAAKLFKQKMEQAGFEDVVEKRFKIPCSAWPKNPRLKKIGMFEAAHVDAGAEALLLRGMTQALGKSREEAQVFFAEVRKEIRNPRMHAYIWFYDVHGRKPHRRRTFEAAEG</sequence>
<reference evidence="1 2" key="1">
    <citation type="submission" date="2015-01" db="EMBL/GenBank/DDBJ databases">
        <title>The Genome Sequence of Exophiala xenobiotica CBS118157.</title>
        <authorList>
            <consortium name="The Broad Institute Genomics Platform"/>
            <person name="Cuomo C."/>
            <person name="de Hoog S."/>
            <person name="Gorbushina A."/>
            <person name="Stielow B."/>
            <person name="Teixiera M."/>
            <person name="Abouelleil A."/>
            <person name="Chapman S.B."/>
            <person name="Priest M."/>
            <person name="Young S.K."/>
            <person name="Wortman J."/>
            <person name="Nusbaum C."/>
            <person name="Birren B."/>
        </authorList>
    </citation>
    <scope>NUCLEOTIDE SEQUENCE [LARGE SCALE GENOMIC DNA]</scope>
    <source>
        <strain evidence="1 2">CBS 118157</strain>
    </source>
</reference>